<protein>
    <submittedName>
        <fullName evidence="2">Uncharacterized protein</fullName>
    </submittedName>
</protein>
<name>A0A8J2SUC7_9STRA</name>
<proteinExistence type="predicted"/>
<reference evidence="2" key="1">
    <citation type="submission" date="2021-11" db="EMBL/GenBank/DDBJ databases">
        <authorList>
            <consortium name="Genoscope - CEA"/>
            <person name="William W."/>
        </authorList>
    </citation>
    <scope>NUCLEOTIDE SEQUENCE</scope>
</reference>
<dbReference type="AlphaFoldDB" id="A0A8J2SUC7"/>
<accession>A0A8J2SUC7</accession>
<dbReference type="EMBL" id="CAKKNE010000005">
    <property type="protein sequence ID" value="CAH0377118.1"/>
    <property type="molecule type" value="Genomic_DNA"/>
</dbReference>
<comment type="caution">
    <text evidence="2">The sequence shown here is derived from an EMBL/GenBank/DDBJ whole genome shotgun (WGS) entry which is preliminary data.</text>
</comment>
<organism evidence="2 3">
    <name type="scientific">Pelagomonas calceolata</name>
    <dbReference type="NCBI Taxonomy" id="35677"/>
    <lineage>
        <taxon>Eukaryota</taxon>
        <taxon>Sar</taxon>
        <taxon>Stramenopiles</taxon>
        <taxon>Ochrophyta</taxon>
        <taxon>Pelagophyceae</taxon>
        <taxon>Pelagomonadales</taxon>
        <taxon>Pelagomonadaceae</taxon>
        <taxon>Pelagomonas</taxon>
    </lineage>
</organism>
<dbReference type="Proteomes" id="UP000789595">
    <property type="component" value="Unassembled WGS sequence"/>
</dbReference>
<feature type="region of interest" description="Disordered" evidence="1">
    <location>
        <begin position="368"/>
        <end position="420"/>
    </location>
</feature>
<feature type="compositionally biased region" description="Low complexity" evidence="1">
    <location>
        <begin position="405"/>
        <end position="417"/>
    </location>
</feature>
<gene>
    <name evidence="2" type="ORF">PECAL_5P16990</name>
</gene>
<evidence type="ECO:0000313" key="2">
    <source>
        <dbReference type="EMBL" id="CAH0377118.1"/>
    </source>
</evidence>
<keyword evidence="3" id="KW-1185">Reference proteome</keyword>
<sequence>MVDRSNDYLYTWTLEHEAMKAAGCCLTLFDPAKGAPEMEFEMTRSEIEPMDVTVTRDRGLGQSDEQVRFEGGRILTLREAESTRTWRQEQEIHSLPAPPGSLGGFAFAWAGEVRLTNEDVDNWRVQYRVDADCPWPDHRACLQCPRCAQPAAPGGDATYFMVWQALAQITETGPKIRMMPRLFCRPCIERIVQLADPRYTPPAPLQLAVAERPELPSMADRISTLESLRASGGITEAEYARARALAEHAWEDFLDSTEPFGVRHRFAAGPSTAYDLHKRWVRSGTFDALVRLLHADYTGVVSISRTAMPGSPYNLRDPSARCRREGCDRARAPDGLPLKTCARCRSVMYCSPVRRGVPRIFAPHASMAWRRRPRHRRDASIQSPSPHRTARRRTGKDIGGTVACSRPSGRSTTLRGGSTRRRQGLCNFSL</sequence>
<evidence type="ECO:0000256" key="1">
    <source>
        <dbReference type="SAM" id="MobiDB-lite"/>
    </source>
</evidence>
<evidence type="ECO:0000313" key="3">
    <source>
        <dbReference type="Proteomes" id="UP000789595"/>
    </source>
</evidence>